<reference evidence="10 12" key="3">
    <citation type="submission" date="2016-06" db="EMBL/GenBank/DDBJ databases">
        <authorList>
            <consortium name="Pathogen Informatics"/>
        </authorList>
    </citation>
    <scope>NUCLEOTIDE SEQUENCE [LARGE SCALE GENOMIC DNA]</scope>
</reference>
<feature type="region of interest" description="Disordered" evidence="6">
    <location>
        <begin position="1344"/>
        <end position="1369"/>
    </location>
</feature>
<gene>
    <name evidence="9" type="ORF">PMALA_015710</name>
    <name evidence="10" type="ORF">PMUG01_10027900</name>
</gene>
<keyword evidence="3" id="KW-0238">DNA-binding</keyword>
<evidence type="ECO:0000256" key="1">
    <source>
        <dbReference type="ARBA" id="ARBA00004123"/>
    </source>
</evidence>
<proteinExistence type="predicted"/>
<evidence type="ECO:0000313" key="12">
    <source>
        <dbReference type="Proteomes" id="UP000219813"/>
    </source>
</evidence>
<feature type="domain" description="AP2-coincident C-terminal" evidence="8">
    <location>
        <begin position="1881"/>
        <end position="1971"/>
    </location>
</feature>
<reference evidence="9" key="1">
    <citation type="submission" date="2016-05" db="EMBL/GenBank/DDBJ databases">
        <authorList>
            <person name="Lavstsen T."/>
            <person name="Jespersen J.S."/>
        </authorList>
    </citation>
    <scope>NUCLEOTIDE SEQUENCE [LARGE SCALE GENOMIC DNA]</scope>
</reference>
<feature type="compositionally biased region" description="Basic and acidic residues" evidence="6">
    <location>
        <begin position="675"/>
        <end position="689"/>
    </location>
</feature>
<feature type="compositionally biased region" description="Polar residues" evidence="6">
    <location>
        <begin position="816"/>
        <end position="825"/>
    </location>
</feature>
<dbReference type="GO" id="GO:0005634">
    <property type="term" value="C:nucleus"/>
    <property type="evidence" value="ECO:0007669"/>
    <property type="project" value="UniProtKB-SubCell"/>
</dbReference>
<feature type="compositionally biased region" description="Basic and acidic residues" evidence="6">
    <location>
        <begin position="1026"/>
        <end position="1035"/>
    </location>
</feature>
<feature type="compositionally biased region" description="Basic residues" evidence="6">
    <location>
        <begin position="618"/>
        <end position="627"/>
    </location>
</feature>
<comment type="subcellular location">
    <subcellularLocation>
        <location evidence="1">Nucleus</location>
    </subcellularLocation>
</comment>
<evidence type="ECO:0000256" key="5">
    <source>
        <dbReference type="ARBA" id="ARBA00023242"/>
    </source>
</evidence>
<keyword evidence="12" id="KW-1185">Reference proteome</keyword>
<dbReference type="Proteomes" id="UP000078597">
    <property type="component" value="Unassembled WGS sequence"/>
</dbReference>
<dbReference type="OMA" id="HTNCQVN"/>
<dbReference type="OrthoDB" id="378365at2759"/>
<keyword evidence="4" id="KW-0804">Transcription</keyword>
<organism evidence="9 11">
    <name type="scientific">Plasmodium malariae</name>
    <dbReference type="NCBI Taxonomy" id="5858"/>
    <lineage>
        <taxon>Eukaryota</taxon>
        <taxon>Sar</taxon>
        <taxon>Alveolata</taxon>
        <taxon>Apicomplexa</taxon>
        <taxon>Aconoidasida</taxon>
        <taxon>Haemosporida</taxon>
        <taxon>Plasmodiidae</taxon>
        <taxon>Plasmodium</taxon>
        <taxon>Plasmodium (Plasmodium)</taxon>
    </lineage>
</organism>
<dbReference type="Pfam" id="PF00847">
    <property type="entry name" value="AP2"/>
    <property type="match status" value="2"/>
</dbReference>
<feature type="compositionally biased region" description="Basic residues" evidence="6">
    <location>
        <begin position="1009"/>
        <end position="1023"/>
    </location>
</feature>
<evidence type="ECO:0000256" key="3">
    <source>
        <dbReference type="ARBA" id="ARBA00023125"/>
    </source>
</evidence>
<dbReference type="GO" id="GO:0003700">
    <property type="term" value="F:DNA-binding transcription factor activity"/>
    <property type="evidence" value="ECO:0007669"/>
    <property type="project" value="InterPro"/>
</dbReference>
<keyword evidence="5" id="KW-0539">Nucleus</keyword>
<evidence type="ECO:0000256" key="2">
    <source>
        <dbReference type="ARBA" id="ARBA00023015"/>
    </source>
</evidence>
<dbReference type="EMBL" id="FLQW01000848">
    <property type="protein sequence ID" value="SBS86336.1"/>
    <property type="molecule type" value="Genomic_DNA"/>
</dbReference>
<sequence length="2006" mass="230496">MELDEEGCPENTNSRTDQEDEEDEATNIYNNMNYANDSFAINNSNSGGIKIGINKKDYDIYISQLKDKNTKHLIKNKTKQTKKYSTSKDNDIQSIYYEMKILDVKTQDYEQYENGNHKDISNNKENDFDNYSNLCKLKNNLHLNEHILLEQNVDDHSSSMGNTNTVCLADKQSKFTSQRGVHQDLCDDMQHDMHYNFDHYLEDKEIDSFDRTAYDENYDQANFYKIGESTNFEENNFIDVNSNNVNTNENEELTYFNPVNANSDATAVDRGNSKMHISSNNDKDTNSRTINMLYNDKECDIQNNMRNLSYVSASLTNRNLFFNLRKKDCEMNTLNDNDHVNVNFDNMEHLNKSQFLPDTYSLLNNTQLANRVSTFCNNIQKEETRGEYCANNEGSTNATYEIREDNYDERYTSSSVIHEEEKKDEYKHVDVEKIEHQTASNIFRKHNVPLNETSHKNKDYENGEMIIKLSECSRNNTSEKISKKRKRRIDKLRLSEEQNKKVLCRDKEEDVDIKDHSPFDGPCEGIASTQNHKEINQNDNDLVSSSMGSSTMPSSTMDSVTNQQGSIFQNSINAEEENISYTSDSKDEQMGNKYEHTILYKEEKVGFAYVSDVDSKKGSRRNMKKNKMSPNKNGEHNNEENDEENYDKNENVKYINEEDVQVNTSSSAVREEITNELFNRNEDNKDMDIKGNGSKGSANEKYNKRPLRKAAKKCITLWSEELKKKSEKSHTFVDRAKGVGDYKKEERLLKRKEKEKDMKQAKSGQSNERSDNNDAQVRDQANDHTTDSAGGCEKKSNPGNHDELKNYEQGKEREFTSYTSNMYHMNNNKETETNEEKKKKENTSSSSSPNISSLPRSGSSTLPSSICGDNNIPILFNEKMDEREMFKYLDLLRHLPSKKGGAQYKLHKAILTEEMVKRAKKFPLVQGVYFDRYQQRWSVNWNEDGKRVAKYFPIKLFGFDYARRLAIYCKNYQKIPEEALIFEQAYRANQQNNKVKNDSIHNSNTNNNKLKRGNKKNVKRRNSSKSGDRNEDDSYKELCSKKRKNISTYQNDESSCTNLNDENEYNDNYTKIPGNITSYSSNNYSMLNNSSCYIRENVANFFNEYDNSLNKSENITKRVKIDKSGEINDSIKLDSLVSNNPEIGMCIEQKEGITYFKNYQVCEREVVGEDMVNDIGEVKCPCDSDGLKGNIIRSGNFDEDSNTPCNEASALCLKQKFNTYNSYVTVSDGRSNNRNADRMDQSMHNVYSVDMELGLQCTSNDSGRAVNGYVVNGDTVNLNSTANDESHNDSVEKYSNVVCNVNGAKNSTSSVNSGSRGSLNSYEDSQNEKRVTADLMQEVNSDECYSELENGTKKKKKRKQSKESKHSSKRVNLICASTGTLSLKSSASYISSTSSCLKNTENLSSNEVNYDNKDNTTYDIKDLRKCKKSQVLNKCNDNIDISLSYEMKKKRKHLLEQYHEYVNDVNTVVNKEYSIHNDNNNNVIDKNVDNNESITIDPQNNSSVKNENDKDPCKKLEDIKNMNKYSDTVNSSYKTISVSNNKHMNNIIEKSGIKKLEMNINEGINKEIQDSNVDDINSRIVGVHYDRKQYRWKATWYTSHGRRCAKYYPIKQYGYLEAKKMAIECRKAYNMYKKLKRNTDSNDSSAPISTTSGINGISGISNIRGTSGSTNNSNLNNGCNKSSCNEINCDINFENSIFPREYYITLFENDEKKDGYYWENKKSKKNSKKSACLDNNEKQRRHYNEALKKINNIKLKEGNDGTEDVSNKRDMNKFATGSTHCNIENNANNQAPVEVFIPVTENVTCTSAANATKETSTLAASNSRYNNENTESTSTSYEYDHQTGTFTNSFCNNLLNNNDMEAHNDCSAKNTSSLLSLYYLSENILKFQKGTIKCILQDLRDNCLSNLAYELKNITFQEYYMAIHYLNRYVDDSNCYDDIFFLLKILAKNLEIRKIPSLYNEEEQKEFLNSLTIITKQMKNSYAYFTSTSNIMSSGEPDRFSSLIFQ</sequence>
<feature type="region of interest" description="Disordered" evidence="6">
    <location>
        <begin position="675"/>
        <end position="707"/>
    </location>
</feature>
<evidence type="ECO:0000256" key="4">
    <source>
        <dbReference type="ARBA" id="ARBA00023163"/>
    </source>
</evidence>
<reference evidence="11" key="2">
    <citation type="submission" date="2016-05" db="EMBL/GenBank/DDBJ databases">
        <authorList>
            <person name="Naeem Raeece"/>
        </authorList>
    </citation>
    <scope>NUCLEOTIDE SEQUENCE [LARGE SCALE GENOMIC DNA]</scope>
</reference>
<feature type="region of interest" description="Disordered" evidence="6">
    <location>
        <begin position="992"/>
        <end position="1035"/>
    </location>
</feature>
<dbReference type="InterPro" id="IPR028078">
    <property type="entry name" value="ACDC"/>
</dbReference>
<feature type="compositionally biased region" description="Basic and acidic residues" evidence="6">
    <location>
        <begin position="745"/>
        <end position="760"/>
    </location>
</feature>
<feature type="region of interest" description="Disordered" evidence="6">
    <location>
        <begin position="1305"/>
        <end position="1328"/>
    </location>
</feature>
<dbReference type="VEuPathDB" id="PlasmoDB:PmUG01_10027900"/>
<protein>
    <submittedName>
        <fullName evidence="9 10">Transcription factor with AP2 domain(S)</fullName>
    </submittedName>
</protein>
<feature type="domain" description="AP2/ERF" evidence="7">
    <location>
        <begin position="1578"/>
        <end position="1630"/>
    </location>
</feature>
<evidence type="ECO:0000259" key="7">
    <source>
        <dbReference type="Pfam" id="PF00847"/>
    </source>
</evidence>
<feature type="region of interest" description="Disordered" evidence="6">
    <location>
        <begin position="745"/>
        <end position="865"/>
    </location>
</feature>
<evidence type="ECO:0000313" key="10">
    <source>
        <dbReference type="EMBL" id="SCN44854.1"/>
    </source>
</evidence>
<feature type="region of interest" description="Disordered" evidence="6">
    <location>
        <begin position="613"/>
        <end position="646"/>
    </location>
</feature>
<dbReference type="GO" id="GO:0003677">
    <property type="term" value="F:DNA binding"/>
    <property type="evidence" value="ECO:0007669"/>
    <property type="project" value="UniProtKB-KW"/>
</dbReference>
<evidence type="ECO:0000313" key="11">
    <source>
        <dbReference type="Proteomes" id="UP000078597"/>
    </source>
</evidence>
<dbReference type="Gene3D" id="1.20.5.2050">
    <property type="match status" value="2"/>
</dbReference>
<keyword evidence="2" id="KW-0805">Transcription regulation</keyword>
<feature type="compositionally biased region" description="Basic and acidic residues" evidence="6">
    <location>
        <begin position="827"/>
        <end position="842"/>
    </location>
</feature>
<feature type="region of interest" description="Disordered" evidence="6">
    <location>
        <begin position="1"/>
        <end position="23"/>
    </location>
</feature>
<dbReference type="EMBL" id="LT594631">
    <property type="protein sequence ID" value="SCN44854.1"/>
    <property type="molecule type" value="Genomic_DNA"/>
</dbReference>
<evidence type="ECO:0000313" key="9">
    <source>
        <dbReference type="EMBL" id="SBS86336.1"/>
    </source>
</evidence>
<feature type="domain" description="AP2/ERF" evidence="7">
    <location>
        <begin position="924"/>
        <end position="972"/>
    </location>
</feature>
<feature type="compositionally biased region" description="Low complexity" evidence="6">
    <location>
        <begin position="1306"/>
        <end position="1321"/>
    </location>
</feature>
<feature type="compositionally biased region" description="Polar residues" evidence="6">
    <location>
        <begin position="849"/>
        <end position="865"/>
    </location>
</feature>
<dbReference type="Pfam" id="PF14733">
    <property type="entry name" value="ACDC"/>
    <property type="match status" value="1"/>
</dbReference>
<dbReference type="InterPro" id="IPR001471">
    <property type="entry name" value="AP2/ERF_dom"/>
</dbReference>
<accession>A0A1A8W0P7</accession>
<evidence type="ECO:0000259" key="8">
    <source>
        <dbReference type="Pfam" id="PF14733"/>
    </source>
</evidence>
<feature type="compositionally biased region" description="Basic and acidic residues" evidence="6">
    <location>
        <begin position="768"/>
        <end position="815"/>
    </location>
</feature>
<evidence type="ECO:0000256" key="6">
    <source>
        <dbReference type="SAM" id="MobiDB-lite"/>
    </source>
</evidence>
<dbReference type="Proteomes" id="UP000219813">
    <property type="component" value="Chromosome 10"/>
</dbReference>
<name>A0A1A8W0P7_PLAMA</name>